<feature type="compositionally biased region" description="Polar residues" evidence="1">
    <location>
        <begin position="262"/>
        <end position="272"/>
    </location>
</feature>
<evidence type="ECO:0000256" key="1">
    <source>
        <dbReference type="SAM" id="MobiDB-lite"/>
    </source>
</evidence>
<name>S2JXV8_MUCC1</name>
<feature type="region of interest" description="Disordered" evidence="1">
    <location>
        <begin position="258"/>
        <end position="315"/>
    </location>
</feature>
<gene>
    <name evidence="2" type="ORF">HMPREF1544_05607</name>
</gene>
<dbReference type="InParanoid" id="S2JXV8"/>
<feature type="compositionally biased region" description="Low complexity" evidence="1">
    <location>
        <begin position="291"/>
        <end position="315"/>
    </location>
</feature>
<evidence type="ECO:0000313" key="2">
    <source>
        <dbReference type="EMBL" id="EPB87623.1"/>
    </source>
</evidence>
<dbReference type="STRING" id="1220926.S2JXV8"/>
<dbReference type="Proteomes" id="UP000014254">
    <property type="component" value="Unassembled WGS sequence"/>
</dbReference>
<keyword evidence="3" id="KW-1185">Reference proteome</keyword>
<sequence>MPHMMNNNDDIKKTSVASVAPCVNQSNPNDKLVQQLLKKLDEGSETILNLRSLLTLKTVELNELVHQLELIDQVLMNVENGTEQIEIVLKDVLVSKDQQDKLLNAEATLDSAIKSACSLYSIDLYSVNNKQSSPIKTASMLKKIDGILNELDIESTIDLYKNGNTSNDIKVLQKAYMDLDLAKTIATSIKTDFKHRSTLIKKKHSSASSMDKIKQLGSNIRKQVAIYQSYTRNAPLIIYGKEDIITILDREDHIIASRKTVHTTPNKQQQPTEKPARIHCSSTNTPKKRQSSSPSSSSPIKLRSKSTTNTTTTTATAKSTLQMISRPTLTFMAKCKEKKAVNNGPGSTLRLRNMLAKRNPALKMMNEQMMIGSTVC</sequence>
<dbReference type="VEuPathDB" id="FungiDB:HMPREF1544_05607"/>
<dbReference type="OrthoDB" id="2281507at2759"/>
<reference evidence="3" key="1">
    <citation type="submission" date="2013-05" db="EMBL/GenBank/DDBJ databases">
        <title>The Genome sequence of Mucor circinelloides f. circinelloides 1006PhL.</title>
        <authorList>
            <consortium name="The Broad Institute Genomics Platform"/>
            <person name="Cuomo C."/>
            <person name="Earl A."/>
            <person name="Findley K."/>
            <person name="Lee S.C."/>
            <person name="Walker B."/>
            <person name="Young S."/>
            <person name="Zeng Q."/>
            <person name="Gargeya S."/>
            <person name="Fitzgerald M."/>
            <person name="Haas B."/>
            <person name="Abouelleil A."/>
            <person name="Allen A.W."/>
            <person name="Alvarado L."/>
            <person name="Arachchi H.M."/>
            <person name="Berlin A.M."/>
            <person name="Chapman S.B."/>
            <person name="Gainer-Dewar J."/>
            <person name="Goldberg J."/>
            <person name="Griggs A."/>
            <person name="Gujja S."/>
            <person name="Hansen M."/>
            <person name="Howarth C."/>
            <person name="Imamovic A."/>
            <person name="Ireland A."/>
            <person name="Larimer J."/>
            <person name="McCowan C."/>
            <person name="Murphy C."/>
            <person name="Pearson M."/>
            <person name="Poon T.W."/>
            <person name="Priest M."/>
            <person name="Roberts A."/>
            <person name="Saif S."/>
            <person name="Shea T."/>
            <person name="Sisk P."/>
            <person name="Sykes S."/>
            <person name="Wortman J."/>
            <person name="Nusbaum C."/>
            <person name="Birren B."/>
        </authorList>
    </citation>
    <scope>NUCLEOTIDE SEQUENCE [LARGE SCALE GENOMIC DNA]</scope>
    <source>
        <strain evidence="3">1006PhL</strain>
    </source>
</reference>
<dbReference type="AlphaFoldDB" id="S2JXV8"/>
<accession>S2JXV8</accession>
<proteinExistence type="predicted"/>
<protein>
    <submittedName>
        <fullName evidence="2">Uncharacterized protein</fullName>
    </submittedName>
</protein>
<evidence type="ECO:0000313" key="3">
    <source>
        <dbReference type="Proteomes" id="UP000014254"/>
    </source>
</evidence>
<organism evidence="2 3">
    <name type="scientific">Mucor circinelloides f. circinelloides (strain 1006PhL)</name>
    <name type="common">Mucormycosis agent</name>
    <name type="synonym">Calyptromyces circinelloides</name>
    <dbReference type="NCBI Taxonomy" id="1220926"/>
    <lineage>
        <taxon>Eukaryota</taxon>
        <taxon>Fungi</taxon>
        <taxon>Fungi incertae sedis</taxon>
        <taxon>Mucoromycota</taxon>
        <taxon>Mucoromycotina</taxon>
        <taxon>Mucoromycetes</taxon>
        <taxon>Mucorales</taxon>
        <taxon>Mucorineae</taxon>
        <taxon>Mucoraceae</taxon>
        <taxon>Mucor</taxon>
    </lineage>
</organism>
<dbReference type="OMA" id="FMAKCKE"/>
<dbReference type="EMBL" id="KE123965">
    <property type="protein sequence ID" value="EPB87623.1"/>
    <property type="molecule type" value="Genomic_DNA"/>
</dbReference>